<dbReference type="PANTHER" id="PTHR30485">
    <property type="entry name" value="NI/FE-HYDROGENASE 1 B-TYPE CYTOCHROME SUBUNIT"/>
    <property type="match status" value="1"/>
</dbReference>
<dbReference type="EMBL" id="LAZR01000005">
    <property type="protein sequence ID" value="KKO10351.1"/>
    <property type="molecule type" value="Genomic_DNA"/>
</dbReference>
<keyword evidence="3 6" id="KW-0812">Transmembrane</keyword>
<name>A0A0F9VZB5_9ZZZZ</name>
<dbReference type="Gene3D" id="1.20.950.20">
    <property type="entry name" value="Transmembrane di-heme cytochromes, Chain C"/>
    <property type="match status" value="1"/>
</dbReference>
<feature type="transmembrane region" description="Helical" evidence="6">
    <location>
        <begin position="38"/>
        <end position="59"/>
    </location>
</feature>
<dbReference type="InterPro" id="IPR051542">
    <property type="entry name" value="Hydrogenase_cytochrome"/>
</dbReference>
<dbReference type="InterPro" id="IPR011577">
    <property type="entry name" value="Cyt_b561_bac/Ni-Hgenase"/>
</dbReference>
<dbReference type="SUPFAM" id="SSF81342">
    <property type="entry name" value="Transmembrane di-heme cytochromes"/>
    <property type="match status" value="1"/>
</dbReference>
<feature type="domain" description="Cytochrome b561 bacterial/Ni-hydrogenase" evidence="7">
    <location>
        <begin position="9"/>
        <end position="171"/>
    </location>
</feature>
<reference evidence="8" key="1">
    <citation type="journal article" date="2015" name="Nature">
        <title>Complex archaea that bridge the gap between prokaryotes and eukaryotes.</title>
        <authorList>
            <person name="Spang A."/>
            <person name="Saw J.H."/>
            <person name="Jorgensen S.L."/>
            <person name="Zaremba-Niedzwiedzka K."/>
            <person name="Martijn J."/>
            <person name="Lind A.E."/>
            <person name="van Eijk R."/>
            <person name="Schleper C."/>
            <person name="Guy L."/>
            <person name="Ettema T.J."/>
        </authorList>
    </citation>
    <scope>NUCLEOTIDE SEQUENCE</scope>
</reference>
<comment type="subcellular location">
    <subcellularLocation>
        <location evidence="1">Cell membrane</location>
        <topology evidence="1">Multi-pass membrane protein</topology>
    </subcellularLocation>
</comment>
<feature type="transmembrane region" description="Helical" evidence="6">
    <location>
        <begin position="97"/>
        <end position="117"/>
    </location>
</feature>
<feature type="transmembrane region" description="Helical" evidence="6">
    <location>
        <begin position="12"/>
        <end position="32"/>
    </location>
</feature>
<feature type="transmembrane region" description="Helical" evidence="6">
    <location>
        <begin position="137"/>
        <end position="158"/>
    </location>
</feature>
<accession>A0A0F9VZB5</accession>
<gene>
    <name evidence="8" type="ORF">LCGC14_0028900</name>
</gene>
<dbReference type="PANTHER" id="PTHR30485:SF2">
    <property type="entry name" value="BLL0597 PROTEIN"/>
    <property type="match status" value="1"/>
</dbReference>
<dbReference type="GO" id="GO:0022904">
    <property type="term" value="P:respiratory electron transport chain"/>
    <property type="evidence" value="ECO:0007669"/>
    <property type="project" value="InterPro"/>
</dbReference>
<keyword evidence="4 6" id="KW-1133">Transmembrane helix</keyword>
<evidence type="ECO:0000256" key="4">
    <source>
        <dbReference type="ARBA" id="ARBA00022989"/>
    </source>
</evidence>
<organism evidence="8">
    <name type="scientific">marine sediment metagenome</name>
    <dbReference type="NCBI Taxonomy" id="412755"/>
    <lineage>
        <taxon>unclassified sequences</taxon>
        <taxon>metagenomes</taxon>
        <taxon>ecological metagenomes</taxon>
    </lineage>
</organism>
<dbReference type="Pfam" id="PF01292">
    <property type="entry name" value="Ni_hydr_CYTB"/>
    <property type="match status" value="1"/>
</dbReference>
<evidence type="ECO:0000256" key="5">
    <source>
        <dbReference type="ARBA" id="ARBA00023136"/>
    </source>
</evidence>
<evidence type="ECO:0000256" key="2">
    <source>
        <dbReference type="ARBA" id="ARBA00022475"/>
    </source>
</evidence>
<dbReference type="GO" id="GO:0005886">
    <property type="term" value="C:plasma membrane"/>
    <property type="evidence" value="ECO:0007669"/>
    <property type="project" value="UniProtKB-SubCell"/>
</dbReference>
<dbReference type="GO" id="GO:0009055">
    <property type="term" value="F:electron transfer activity"/>
    <property type="evidence" value="ECO:0007669"/>
    <property type="project" value="InterPro"/>
</dbReference>
<evidence type="ECO:0000256" key="3">
    <source>
        <dbReference type="ARBA" id="ARBA00022692"/>
    </source>
</evidence>
<keyword evidence="5 6" id="KW-0472">Membrane</keyword>
<evidence type="ECO:0000256" key="1">
    <source>
        <dbReference type="ARBA" id="ARBA00004651"/>
    </source>
</evidence>
<evidence type="ECO:0000259" key="7">
    <source>
        <dbReference type="Pfam" id="PF01292"/>
    </source>
</evidence>
<dbReference type="InterPro" id="IPR016174">
    <property type="entry name" value="Di-haem_cyt_TM"/>
</dbReference>
<evidence type="ECO:0000313" key="8">
    <source>
        <dbReference type="EMBL" id="KKO10351.1"/>
    </source>
</evidence>
<sequence>MADNTRIRVWDPLVRLVHWALVAGVAVNLWLTEEGGDIHQWVGYALVALIVVRILWGFIGPWSARWRSFWPTVSRLQCVLRGRDSKIEQTGITHTPLGAIMMLVLLGLILGLGLTGYMMEETDRFWGVGWVEETHELMANAILFLVPLHVLGAVVESLKQGDNLIASMLHGYRRRPTSTPNTKAHDVQS</sequence>
<dbReference type="GO" id="GO:0020037">
    <property type="term" value="F:heme binding"/>
    <property type="evidence" value="ECO:0007669"/>
    <property type="project" value="TreeGrafter"/>
</dbReference>
<proteinExistence type="predicted"/>
<protein>
    <recommendedName>
        <fullName evidence="7">Cytochrome b561 bacterial/Ni-hydrogenase domain-containing protein</fullName>
    </recommendedName>
</protein>
<evidence type="ECO:0000256" key="6">
    <source>
        <dbReference type="SAM" id="Phobius"/>
    </source>
</evidence>
<keyword evidence="2" id="KW-1003">Cell membrane</keyword>
<comment type="caution">
    <text evidence="8">The sequence shown here is derived from an EMBL/GenBank/DDBJ whole genome shotgun (WGS) entry which is preliminary data.</text>
</comment>
<dbReference type="AlphaFoldDB" id="A0A0F9VZB5"/>